<evidence type="ECO:0000259" key="1">
    <source>
        <dbReference type="Pfam" id="PF13614"/>
    </source>
</evidence>
<dbReference type="EMBL" id="JABCJD010000018">
    <property type="protein sequence ID" value="NVO29498.1"/>
    <property type="molecule type" value="Genomic_DNA"/>
</dbReference>
<evidence type="ECO:0000313" key="2">
    <source>
        <dbReference type="EMBL" id="NVO29498.1"/>
    </source>
</evidence>
<dbReference type="PANTHER" id="PTHR13696:SF52">
    <property type="entry name" value="PARA FAMILY PROTEIN CT_582"/>
    <property type="match status" value="1"/>
</dbReference>
<dbReference type="PANTHER" id="PTHR13696">
    <property type="entry name" value="P-LOOP CONTAINING NUCLEOSIDE TRIPHOSPHATE HYDROLASE"/>
    <property type="match status" value="1"/>
</dbReference>
<proteinExistence type="predicted"/>
<name>A0ABX2PIZ2_9RHOB</name>
<dbReference type="Pfam" id="PF13614">
    <property type="entry name" value="AAA_31"/>
    <property type="match status" value="1"/>
</dbReference>
<dbReference type="InterPro" id="IPR027417">
    <property type="entry name" value="P-loop_NTPase"/>
</dbReference>
<keyword evidence="3" id="KW-1185">Reference proteome</keyword>
<dbReference type="InterPro" id="IPR050678">
    <property type="entry name" value="DNA_Partitioning_ATPase"/>
</dbReference>
<evidence type="ECO:0000313" key="3">
    <source>
        <dbReference type="Proteomes" id="UP000523601"/>
    </source>
</evidence>
<sequence length="402" mass="44501">MPVTNLLHKHLQGFAGDLTTALKAMSETSFAPHDVKCLRSFSAGEASYYLGVADGYLRKAHHEGRIPDVEMGAGNRRRYTAEQIQEIRHVLAETAKKPEQFMPGRRDLEKDALQVWAFVNFKGGSGKTSSAIHVAHALALKGYKVLVMDCDPQASITTFFGYQPEIDFFDSGSLYDVIRYKDKESGEGPVPLTDIIKTTYFPNLDLVPGGIQVAEFEHETPSALSRGELPVFFNKIRDALKPVENDYDLVIMDCPPQLGYVTLSAICAAQNIMMTLIPERVDMASAAQFLNMAASLTEVLHENAGIGLFDNFRFLLSRFDTNVATQVDLAGFIRELFGDAVMKSAFLKSSAVSEAGISQQTVLEVDLTDVKNRKTYERAIQSVHEITDEMEQIIQASWGRSA</sequence>
<feature type="domain" description="AAA" evidence="1">
    <location>
        <begin position="115"/>
        <end position="300"/>
    </location>
</feature>
<dbReference type="InterPro" id="IPR017818">
    <property type="entry name" value="Plasmid_partition_RepA"/>
</dbReference>
<dbReference type="InterPro" id="IPR025669">
    <property type="entry name" value="AAA_dom"/>
</dbReference>
<comment type="caution">
    <text evidence="2">The sequence shown here is derived from an EMBL/GenBank/DDBJ whole genome shotgun (WGS) entry which is preliminary data.</text>
</comment>
<reference evidence="2 3" key="1">
    <citation type="submission" date="2020-04" db="EMBL/GenBank/DDBJ databases">
        <title>Donghicola sp., a member of the Rhodobacteraceae family isolated from mangrove forest in Thailand.</title>
        <authorList>
            <person name="Charoenyingcharoen P."/>
            <person name="Yukphan P."/>
        </authorList>
    </citation>
    <scope>NUCLEOTIDE SEQUENCE [LARGE SCALE GENOMIC DNA]</scope>
    <source>
        <strain evidence="2 3">C2-DW-16</strain>
    </source>
</reference>
<dbReference type="Proteomes" id="UP000523601">
    <property type="component" value="Unassembled WGS sequence"/>
</dbReference>
<dbReference type="NCBIfam" id="TIGR03453">
    <property type="entry name" value="partition_RepA"/>
    <property type="match status" value="1"/>
</dbReference>
<organism evidence="2 3">
    <name type="scientific">Donghicola mangrovi</name>
    <dbReference type="NCBI Taxonomy" id="2729614"/>
    <lineage>
        <taxon>Bacteria</taxon>
        <taxon>Pseudomonadati</taxon>
        <taxon>Pseudomonadota</taxon>
        <taxon>Alphaproteobacteria</taxon>
        <taxon>Rhodobacterales</taxon>
        <taxon>Roseobacteraceae</taxon>
        <taxon>Donghicola</taxon>
    </lineage>
</organism>
<dbReference type="SUPFAM" id="SSF52540">
    <property type="entry name" value="P-loop containing nucleoside triphosphate hydrolases"/>
    <property type="match status" value="1"/>
</dbReference>
<protein>
    <submittedName>
        <fullName evidence="2">Plasmid partitioning protein RepA</fullName>
    </submittedName>
</protein>
<accession>A0ABX2PIZ2</accession>
<dbReference type="Gene3D" id="3.40.50.300">
    <property type="entry name" value="P-loop containing nucleotide triphosphate hydrolases"/>
    <property type="match status" value="1"/>
</dbReference>
<gene>
    <name evidence="2" type="primary">repA</name>
    <name evidence="2" type="ORF">HJ526_18925</name>
</gene>
<dbReference type="CDD" id="cd02042">
    <property type="entry name" value="ParAB_family"/>
    <property type="match status" value="1"/>
</dbReference>